<keyword evidence="2" id="KW-1185">Reference proteome</keyword>
<dbReference type="Proteomes" id="UP000246278">
    <property type="component" value="Unassembled WGS sequence"/>
</dbReference>
<reference evidence="2" key="1">
    <citation type="submission" date="2017-10" db="EMBL/GenBank/DDBJ databases">
        <authorList>
            <person name="Gaisin V.A."/>
            <person name="Rysina M.S."/>
            <person name="Grouzdev D.S."/>
        </authorList>
    </citation>
    <scope>NUCLEOTIDE SEQUENCE [LARGE SCALE GENOMIC DNA]</scope>
    <source>
        <strain evidence="2">V1</strain>
    </source>
</reference>
<comment type="caution">
    <text evidence="1">The sequence shown here is derived from an EMBL/GenBank/DDBJ whole genome shotgun (WGS) entry which is preliminary data.</text>
</comment>
<dbReference type="GO" id="GO:0006355">
    <property type="term" value="P:regulation of DNA-templated transcription"/>
    <property type="evidence" value="ECO:0007669"/>
    <property type="project" value="InterPro"/>
</dbReference>
<dbReference type="EMBL" id="PDNZ01000002">
    <property type="protein sequence ID" value="PWW82655.1"/>
    <property type="molecule type" value="Genomic_DNA"/>
</dbReference>
<gene>
    <name evidence="1" type="ORF">CR164_02580</name>
</gene>
<dbReference type="GO" id="GO:0003677">
    <property type="term" value="F:DNA binding"/>
    <property type="evidence" value="ECO:0007669"/>
    <property type="project" value="InterPro"/>
</dbReference>
<proteinExistence type="predicted"/>
<dbReference type="SUPFAM" id="SSF46894">
    <property type="entry name" value="C-terminal effector domain of the bipartite response regulators"/>
    <property type="match status" value="1"/>
</dbReference>
<dbReference type="Gene3D" id="1.10.10.10">
    <property type="entry name" value="Winged helix-like DNA-binding domain superfamily/Winged helix DNA-binding domain"/>
    <property type="match status" value="1"/>
</dbReference>
<organism evidence="1 2">
    <name type="scientific">Prosthecochloris marina</name>
    <dbReference type="NCBI Taxonomy" id="2017681"/>
    <lineage>
        <taxon>Bacteria</taxon>
        <taxon>Pseudomonadati</taxon>
        <taxon>Chlorobiota</taxon>
        <taxon>Chlorobiia</taxon>
        <taxon>Chlorobiales</taxon>
        <taxon>Chlorobiaceae</taxon>
        <taxon>Prosthecochloris</taxon>
    </lineage>
</organism>
<name>A0A317T7V7_9CHLB</name>
<dbReference type="InterPro" id="IPR036388">
    <property type="entry name" value="WH-like_DNA-bd_sf"/>
</dbReference>
<evidence type="ECO:0000313" key="1">
    <source>
        <dbReference type="EMBL" id="PWW82655.1"/>
    </source>
</evidence>
<sequence length="424" mass="49059">MQYRKFNESYHFYKPMSTCSFSGLTVTEKPHWYANHSKRGYITRFSLIDSGIIHGEVVADHDVTMDYIDIDVFQTVIRESNLAGEAILMLFGLKRVKGVSFAYKKNLINLLYNLGPTFKLLVIYNVDQEIRSIMETFAAIAPEESTVLIANNYNEAMQLILDTKSGKLEPKINESNEEQQQYIAHKKEFLSALARFNWLNLLDHPITLPESTSPLYPYFKALEAFQQDLREKEVLHLQELKKVSDEYKKKIAEKTILINAQEDLNKKTKSQHEHEKASLIRQIVSKDMALKRISSVIAKKRSKIKMILDLVEQMDIEPAMKQKTVNFCQDLIDYYNQNDKKNDKEISIADSAFITMLERKNPELSKKDLRVCLLIKQNHSTSEIAHTIGITTRGVESMRYRLHKKLGLKKNESIKNYLLKIAGN</sequence>
<dbReference type="AlphaFoldDB" id="A0A317T7V7"/>
<accession>A0A317T7V7</accession>
<protein>
    <submittedName>
        <fullName evidence="1">Transcriptional regulator</fullName>
    </submittedName>
</protein>
<dbReference type="InterPro" id="IPR016032">
    <property type="entry name" value="Sig_transdc_resp-reg_C-effctor"/>
</dbReference>
<evidence type="ECO:0000313" key="2">
    <source>
        <dbReference type="Proteomes" id="UP000246278"/>
    </source>
</evidence>